<dbReference type="Proteomes" id="UP000070412">
    <property type="component" value="Unassembled WGS sequence"/>
</dbReference>
<evidence type="ECO:0000256" key="1">
    <source>
        <dbReference type="SAM" id="MobiDB-lite"/>
    </source>
</evidence>
<dbReference type="OrthoDB" id="20809at2759"/>
<reference evidence="4" key="1">
    <citation type="journal article" date="2020" name="PLoS Negl. Trop. Dis.">
        <title>High-quality nuclear genome for Sarcoptes scabiei-A critical resource for a neglected parasite.</title>
        <authorList>
            <person name="Korhonen P.K."/>
            <person name="Gasser R.B."/>
            <person name="Ma G."/>
            <person name="Wang T."/>
            <person name="Stroehlein A.J."/>
            <person name="Young N.D."/>
            <person name="Ang C.S."/>
            <person name="Fernando D.D."/>
            <person name="Lu H.C."/>
            <person name="Taylor S."/>
            <person name="Reynolds S.L."/>
            <person name="Mofiz E."/>
            <person name="Najaraj S.H."/>
            <person name="Gowda H."/>
            <person name="Madugundu A."/>
            <person name="Renuse S."/>
            <person name="Holt D."/>
            <person name="Pandey A."/>
            <person name="Papenfuss A.T."/>
            <person name="Fischer K."/>
        </authorList>
    </citation>
    <scope>NUCLEOTIDE SEQUENCE [LARGE SCALE GENOMIC DNA]</scope>
</reference>
<feature type="compositionally biased region" description="Basic residues" evidence="1">
    <location>
        <begin position="145"/>
        <end position="166"/>
    </location>
</feature>
<feature type="compositionally biased region" description="Basic residues" evidence="1">
    <location>
        <begin position="255"/>
        <end position="265"/>
    </location>
</feature>
<dbReference type="GO" id="GO:0008380">
    <property type="term" value="P:RNA splicing"/>
    <property type="evidence" value="ECO:0007669"/>
    <property type="project" value="InterPro"/>
</dbReference>
<reference evidence="3" key="3">
    <citation type="submission" date="2022-06" db="UniProtKB">
        <authorList>
            <consortium name="EnsemblMetazoa"/>
        </authorList>
    </citation>
    <scope>IDENTIFICATION</scope>
</reference>
<feature type="compositionally biased region" description="Low complexity" evidence="1">
    <location>
        <begin position="170"/>
        <end position="197"/>
    </location>
</feature>
<gene>
    <name evidence="2" type="primary">SSS_95g</name>
    <name evidence="2" type="ORF">SSS_95</name>
</gene>
<proteinExistence type="predicted"/>
<keyword evidence="4" id="KW-1185">Reference proteome</keyword>
<evidence type="ECO:0000313" key="4">
    <source>
        <dbReference type="Proteomes" id="UP000070412"/>
    </source>
</evidence>
<evidence type="ECO:0000313" key="2">
    <source>
        <dbReference type="EMBL" id="KAF7493249.1"/>
    </source>
</evidence>
<organism evidence="2">
    <name type="scientific">Sarcoptes scabiei</name>
    <name type="common">Itch mite</name>
    <name type="synonym">Acarus scabiei</name>
    <dbReference type="NCBI Taxonomy" id="52283"/>
    <lineage>
        <taxon>Eukaryota</taxon>
        <taxon>Metazoa</taxon>
        <taxon>Ecdysozoa</taxon>
        <taxon>Arthropoda</taxon>
        <taxon>Chelicerata</taxon>
        <taxon>Arachnida</taxon>
        <taxon>Acari</taxon>
        <taxon>Acariformes</taxon>
        <taxon>Sarcoptiformes</taxon>
        <taxon>Astigmata</taxon>
        <taxon>Psoroptidia</taxon>
        <taxon>Sarcoptoidea</taxon>
        <taxon>Sarcoptidae</taxon>
        <taxon>Sarcoptinae</taxon>
        <taxon>Sarcoptes</taxon>
    </lineage>
</organism>
<name>A0A834RB71_SARSC</name>
<sequence>MSSKRASSSKNLDKKLLDTIKHYDAFYEKPPPGLIQDEPKEKPEDVIPDLPENQAAREFLAKAPTKGLWMPLGKEVKVMKCWRCKIYGHRSGDKECPLFLSGNKAIEEFRHSHEDPMYKYIKENEEKEKLQKIEMLKSLLQETRTKKRKRKEKKSSSKKKSNHKSHHDQSSTSSFTSSSSSPSSSSSQSSSSSSSSSDSEDRNAKRRKRKRKERDRSKSKHDRKHHKDGDHHRHRNHHHRKHHHGDSKQSDLKNHKTTKRSKKNR</sequence>
<evidence type="ECO:0000313" key="3">
    <source>
        <dbReference type="EnsemblMetazoa" id="KAF7493249.1"/>
    </source>
</evidence>
<dbReference type="EMBL" id="WVUK01000056">
    <property type="protein sequence ID" value="KAF7493249.1"/>
    <property type="molecule type" value="Genomic_DNA"/>
</dbReference>
<dbReference type="PANTHER" id="PTHR35252:SF1">
    <property type="entry name" value="RETINITIS PIGMENTOSA 9 PROTEIN"/>
    <property type="match status" value="1"/>
</dbReference>
<protein>
    <submittedName>
        <fullName evidence="2">Retinitis pigmentosa 9 protein</fullName>
    </submittedName>
</protein>
<feature type="compositionally biased region" description="Basic residues" evidence="1">
    <location>
        <begin position="204"/>
        <end position="245"/>
    </location>
</feature>
<feature type="region of interest" description="Disordered" evidence="1">
    <location>
        <begin position="137"/>
        <end position="265"/>
    </location>
</feature>
<reference evidence="2" key="2">
    <citation type="submission" date="2020-01" db="EMBL/GenBank/DDBJ databases">
        <authorList>
            <person name="Korhonen P.K.K."/>
            <person name="Guangxu M.G."/>
            <person name="Wang T.W."/>
            <person name="Stroehlein A.J.S."/>
            <person name="Young N.D."/>
            <person name="Ang C.-S.A."/>
            <person name="Fernando D.W.F."/>
            <person name="Lu H.L."/>
            <person name="Taylor S.T."/>
            <person name="Ehtesham M.E.M."/>
            <person name="Najaraj S.H.N."/>
            <person name="Harsha G.H.G."/>
            <person name="Madugundu A.M."/>
            <person name="Renuse S.R."/>
            <person name="Holt D.H."/>
            <person name="Pandey A.P."/>
            <person name="Papenfuss A.P."/>
            <person name="Gasser R.B.G."/>
            <person name="Fischer K.F."/>
        </authorList>
    </citation>
    <scope>NUCLEOTIDE SEQUENCE</scope>
    <source>
        <strain evidence="2">SSS_KF_BRIS2020</strain>
    </source>
</reference>
<dbReference type="PANTHER" id="PTHR35252">
    <property type="entry name" value="RETINITIS PIGMENTOSA 9 PROTEIN"/>
    <property type="match status" value="1"/>
</dbReference>
<dbReference type="InterPro" id="IPR034585">
    <property type="entry name" value="PAP-1"/>
</dbReference>
<accession>A0A834RB71</accession>
<feature type="region of interest" description="Disordered" evidence="1">
    <location>
        <begin position="29"/>
        <end position="48"/>
    </location>
</feature>
<dbReference type="EnsemblMetazoa" id="SSS_95s_mrna">
    <property type="protein sequence ID" value="KAF7493249.1"/>
    <property type="gene ID" value="SSS_95"/>
</dbReference>
<dbReference type="AlphaFoldDB" id="A0A834RB71"/>